<reference evidence="4 5" key="1">
    <citation type="journal article" date="2018" name="PLoS ONE">
        <title>The draft genome of Kipferlia bialata reveals reductive genome evolution in fornicate parasites.</title>
        <authorList>
            <person name="Tanifuji G."/>
            <person name="Takabayashi S."/>
            <person name="Kume K."/>
            <person name="Takagi M."/>
            <person name="Nakayama T."/>
            <person name="Kamikawa R."/>
            <person name="Inagaki Y."/>
            <person name="Hashimoto T."/>
        </authorList>
    </citation>
    <scope>NUCLEOTIDE SEQUENCE [LARGE SCALE GENOMIC DNA]</scope>
    <source>
        <strain evidence="4">NY0173</strain>
    </source>
</reference>
<proteinExistence type="predicted"/>
<feature type="repeat" description="TPR" evidence="3">
    <location>
        <begin position="13"/>
        <end position="46"/>
    </location>
</feature>
<evidence type="ECO:0000313" key="4">
    <source>
        <dbReference type="EMBL" id="GIQ91829.1"/>
    </source>
</evidence>
<keyword evidence="2 3" id="KW-0802">TPR repeat</keyword>
<dbReference type="GO" id="GO:0006620">
    <property type="term" value="P:post-translational protein targeting to endoplasmic reticulum membrane"/>
    <property type="evidence" value="ECO:0007669"/>
    <property type="project" value="TreeGrafter"/>
</dbReference>
<dbReference type="OrthoDB" id="10250354at2759"/>
<dbReference type="InterPro" id="IPR011990">
    <property type="entry name" value="TPR-like_helical_dom_sf"/>
</dbReference>
<evidence type="ECO:0000256" key="1">
    <source>
        <dbReference type="ARBA" id="ARBA00022737"/>
    </source>
</evidence>
<accession>A0A9K3GQ39</accession>
<dbReference type="SMART" id="SM00028">
    <property type="entry name" value="TPR"/>
    <property type="match status" value="2"/>
</dbReference>
<dbReference type="Pfam" id="PF13414">
    <property type="entry name" value="TPR_11"/>
    <property type="match status" value="1"/>
</dbReference>
<gene>
    <name evidence="4" type="ORF">KIPB_015253</name>
</gene>
<keyword evidence="1" id="KW-0677">Repeat</keyword>
<sequence length="91" mass="10143">MSPPASASPKEEALRLKEQGNALYKDKHYAEAIDMFTKAIKVSPANTLLYSNRANARYQLDRFESVIEDATQVGYIIQTECGLSPYLSLSL</sequence>
<dbReference type="GO" id="GO:0016020">
    <property type="term" value="C:membrane"/>
    <property type="evidence" value="ECO:0007669"/>
    <property type="project" value="TreeGrafter"/>
</dbReference>
<dbReference type="PROSITE" id="PS50005">
    <property type="entry name" value="TPR"/>
    <property type="match status" value="1"/>
</dbReference>
<dbReference type="EMBL" id="BDIP01008408">
    <property type="protein sequence ID" value="GIQ91829.1"/>
    <property type="molecule type" value="Genomic_DNA"/>
</dbReference>
<dbReference type="AlphaFoldDB" id="A0A9K3GQ39"/>
<dbReference type="InterPro" id="IPR047150">
    <property type="entry name" value="SGT"/>
</dbReference>
<dbReference type="PANTHER" id="PTHR45831:SF2">
    <property type="entry name" value="LD24721P"/>
    <property type="match status" value="1"/>
</dbReference>
<dbReference type="InterPro" id="IPR019734">
    <property type="entry name" value="TPR_rpt"/>
</dbReference>
<dbReference type="PANTHER" id="PTHR45831">
    <property type="entry name" value="LD24721P"/>
    <property type="match status" value="1"/>
</dbReference>
<evidence type="ECO:0000256" key="3">
    <source>
        <dbReference type="PROSITE-ProRule" id="PRU00339"/>
    </source>
</evidence>
<dbReference type="SUPFAM" id="SSF48452">
    <property type="entry name" value="TPR-like"/>
    <property type="match status" value="1"/>
</dbReference>
<evidence type="ECO:0000313" key="5">
    <source>
        <dbReference type="Proteomes" id="UP000265618"/>
    </source>
</evidence>
<protein>
    <submittedName>
        <fullName evidence="4">Uncharacterized protein</fullName>
    </submittedName>
</protein>
<dbReference type="GO" id="GO:0072380">
    <property type="term" value="C:TRC complex"/>
    <property type="evidence" value="ECO:0007669"/>
    <property type="project" value="TreeGrafter"/>
</dbReference>
<dbReference type="Proteomes" id="UP000265618">
    <property type="component" value="Unassembled WGS sequence"/>
</dbReference>
<dbReference type="GO" id="GO:0060090">
    <property type="term" value="F:molecular adaptor activity"/>
    <property type="evidence" value="ECO:0007669"/>
    <property type="project" value="TreeGrafter"/>
</dbReference>
<keyword evidence="5" id="KW-1185">Reference proteome</keyword>
<dbReference type="Gene3D" id="1.25.40.10">
    <property type="entry name" value="Tetratricopeptide repeat domain"/>
    <property type="match status" value="1"/>
</dbReference>
<name>A0A9K3GQ39_9EUKA</name>
<evidence type="ECO:0000256" key="2">
    <source>
        <dbReference type="ARBA" id="ARBA00022803"/>
    </source>
</evidence>
<organism evidence="4 5">
    <name type="scientific">Kipferlia bialata</name>
    <dbReference type="NCBI Taxonomy" id="797122"/>
    <lineage>
        <taxon>Eukaryota</taxon>
        <taxon>Metamonada</taxon>
        <taxon>Carpediemonas-like organisms</taxon>
        <taxon>Kipferlia</taxon>
    </lineage>
</organism>
<comment type="caution">
    <text evidence="4">The sequence shown here is derived from an EMBL/GenBank/DDBJ whole genome shotgun (WGS) entry which is preliminary data.</text>
</comment>